<dbReference type="Proteomes" id="UP000000554">
    <property type="component" value="Chromosome"/>
</dbReference>
<accession>Q9HQR1</accession>
<dbReference type="PATRIC" id="fig|64091.14.peg.799"/>
<dbReference type="PaxDb" id="64091-VNG_1047H"/>
<reference evidence="1 2" key="1">
    <citation type="journal article" date="2000" name="Proc. Natl. Acad. Sci. U.S.A.">
        <title>Genome sequence of Halobacterium species NRC-1.</title>
        <authorList>
            <person name="Ng W.V."/>
            <person name="Kennedy S.P."/>
            <person name="Mahairas G.G."/>
            <person name="Berquist B."/>
            <person name="Pan M."/>
            <person name="Shukla H.D."/>
            <person name="Lasky S.R."/>
            <person name="Baliga N.S."/>
            <person name="Thorsson V."/>
            <person name="Sbrogna J."/>
            <person name="Swartzell S."/>
            <person name="Weir D."/>
            <person name="Hall J."/>
            <person name="Dahl T.A."/>
            <person name="Welti R."/>
            <person name="Goo Y.A."/>
            <person name="Leithauser B."/>
            <person name="Keller K."/>
            <person name="Cruz R."/>
            <person name="Danson M.J."/>
            <person name="Hough D.W."/>
            <person name="Maddocks D.G."/>
            <person name="Jablonski P.E."/>
            <person name="Krebs M.P."/>
            <person name="Angevine C.M."/>
            <person name="Dale H."/>
            <person name="Isenbarger T.A."/>
            <person name="Peck R.F."/>
            <person name="Pohlschroder M."/>
            <person name="Spudich J.L."/>
            <person name="Jung K.W."/>
            <person name="Alam M."/>
            <person name="Freitas T."/>
            <person name="Hou S."/>
            <person name="Daniels C.J."/>
            <person name="Dennis P.P."/>
            <person name="Omer A.D."/>
            <person name="Ebhardt H."/>
            <person name="Lowe T.M."/>
            <person name="Liang P."/>
            <person name="Riley M."/>
            <person name="Hood L."/>
            <person name="DasSarma S."/>
        </authorList>
    </citation>
    <scope>NUCLEOTIDE SEQUENCE [LARGE SCALE GENOMIC DNA]</scope>
    <source>
        <strain evidence="2">ATCC 700922 / JCM 11081 / NRC-1</strain>
    </source>
</reference>
<gene>
    <name evidence="1" type="ordered locus">VNG_1047H</name>
</gene>
<sequence>MGGRSARTGKNLPAPGFMVCHSLQMRMPKVILSEETVQRLEALQSDDESYDELVAELLTAHDAEELSLFGADAE</sequence>
<proteinExistence type="predicted"/>
<name>Q9HQR1_HALSA</name>
<dbReference type="KEGG" id="hal:VNG_1047H"/>
<organism evidence="1 2">
    <name type="scientific">Halobacterium salinarum (strain ATCC 700922 / JCM 11081 / NRC-1)</name>
    <name type="common">Halobacterium halobium</name>
    <dbReference type="NCBI Taxonomy" id="64091"/>
    <lineage>
        <taxon>Archaea</taxon>
        <taxon>Methanobacteriati</taxon>
        <taxon>Methanobacteriota</taxon>
        <taxon>Stenosarchaea group</taxon>
        <taxon>Halobacteria</taxon>
        <taxon>Halobacteriales</taxon>
        <taxon>Halobacteriaceae</taxon>
        <taxon>Halobacterium</taxon>
        <taxon>Halobacterium salinarum NRC-34001</taxon>
    </lineage>
</organism>
<dbReference type="EMBL" id="AE004437">
    <property type="protein sequence ID" value="AAG19452.1"/>
    <property type="molecule type" value="Genomic_DNA"/>
</dbReference>
<dbReference type="HOGENOM" id="CLU_2678812_0_0_2"/>
<protein>
    <submittedName>
        <fullName evidence="1">Uncharacterized protein</fullName>
    </submittedName>
</protein>
<dbReference type="PIR" id="H84260">
    <property type="entry name" value="H84260"/>
</dbReference>
<evidence type="ECO:0000313" key="2">
    <source>
        <dbReference type="Proteomes" id="UP000000554"/>
    </source>
</evidence>
<dbReference type="Pfam" id="PF24434">
    <property type="entry name" value="DUF7557"/>
    <property type="match status" value="1"/>
</dbReference>
<keyword evidence="2" id="KW-1185">Reference proteome</keyword>
<dbReference type="AlphaFoldDB" id="Q9HQR1"/>
<dbReference type="InterPro" id="IPR055979">
    <property type="entry name" value="DUF7557"/>
</dbReference>
<evidence type="ECO:0000313" key="1">
    <source>
        <dbReference type="EMBL" id="AAG19452.1"/>
    </source>
</evidence>
<dbReference type="InParanoid" id="Q9HQR1"/>